<dbReference type="HOGENOM" id="CLU_088595_2_0_9"/>
<dbReference type="GO" id="GO:0009236">
    <property type="term" value="P:cobalamin biosynthetic process"/>
    <property type="evidence" value="ECO:0007669"/>
    <property type="project" value="InterPro"/>
</dbReference>
<proteinExistence type="predicted"/>
<sequence length="180" mass="20151">MSKKLEQGLIHIYTGDGKGKTTAALGQGMRTAGAGYRVLMVQFLKGNETGELNSIEKLGEGFEIMRFGPINNFYRNLSSERRVEVKEDIGQGIEQIEVLMIADAYDLIILDEIMASIYLDIVSVEAIISLIDKKPNHVELILTGRQAPEVLVQRADYVTEMKMIKHPFEKGIISREGIEH</sequence>
<dbReference type="KEGG" id="amt:Amet_3622"/>
<protein>
    <submittedName>
        <fullName evidence="1">ATP:corrinoid adenosyltransferase BtuR/CobO/CobP</fullName>
    </submittedName>
</protein>
<dbReference type="PIRSF" id="PIRSF015617">
    <property type="entry name" value="Adensltrnsf_CobA"/>
    <property type="match status" value="1"/>
</dbReference>
<gene>
    <name evidence="1" type="ordered locus">Amet_3622</name>
</gene>
<evidence type="ECO:0000313" key="1">
    <source>
        <dbReference type="EMBL" id="ABR49744.1"/>
    </source>
</evidence>
<dbReference type="InterPro" id="IPR003724">
    <property type="entry name" value="CblAdoTrfase_CobA"/>
</dbReference>
<dbReference type="eggNOG" id="COG2109">
    <property type="taxonomic scope" value="Bacteria"/>
</dbReference>
<dbReference type="OrthoDB" id="9810309at2"/>
<dbReference type="GO" id="GO:0008817">
    <property type="term" value="F:corrinoid adenosyltransferase activity"/>
    <property type="evidence" value="ECO:0007669"/>
    <property type="project" value="InterPro"/>
</dbReference>
<dbReference type="PANTHER" id="PTHR46638:SF1">
    <property type="entry name" value="CORRINOID ADENOSYLTRANSFERASE"/>
    <property type="match status" value="1"/>
</dbReference>
<dbReference type="Pfam" id="PF02572">
    <property type="entry name" value="CobA_CobO_BtuR"/>
    <property type="match status" value="1"/>
</dbReference>
<dbReference type="GO" id="GO:0005524">
    <property type="term" value="F:ATP binding"/>
    <property type="evidence" value="ECO:0007669"/>
    <property type="project" value="InterPro"/>
</dbReference>
<keyword evidence="2" id="KW-1185">Reference proteome</keyword>
<keyword evidence="1" id="KW-0808">Transferase</keyword>
<accession>A6TU76</accession>
<dbReference type="STRING" id="293826.Amet_3622"/>
<dbReference type="PANTHER" id="PTHR46638">
    <property type="entry name" value="CORRINOID ADENOSYLTRANSFERASE"/>
    <property type="match status" value="1"/>
</dbReference>
<dbReference type="EMBL" id="CP000724">
    <property type="protein sequence ID" value="ABR49744.1"/>
    <property type="molecule type" value="Genomic_DNA"/>
</dbReference>
<dbReference type="Proteomes" id="UP000001572">
    <property type="component" value="Chromosome"/>
</dbReference>
<name>A6TU76_ALKMQ</name>
<reference evidence="2" key="1">
    <citation type="journal article" date="2016" name="Genome Announc.">
        <title>Complete genome sequence of Alkaliphilus metalliredigens strain QYMF, an alkaliphilic and metal-reducing bacterium isolated from borax-contaminated leachate ponds.</title>
        <authorList>
            <person name="Hwang C."/>
            <person name="Copeland A."/>
            <person name="Lucas S."/>
            <person name="Lapidus A."/>
            <person name="Barry K."/>
            <person name="Detter J.C."/>
            <person name="Glavina Del Rio T."/>
            <person name="Hammon N."/>
            <person name="Israni S."/>
            <person name="Dalin E."/>
            <person name="Tice H."/>
            <person name="Pitluck S."/>
            <person name="Chertkov O."/>
            <person name="Brettin T."/>
            <person name="Bruce D."/>
            <person name="Han C."/>
            <person name="Schmutz J."/>
            <person name="Larimer F."/>
            <person name="Land M.L."/>
            <person name="Hauser L."/>
            <person name="Kyrpides N."/>
            <person name="Mikhailova N."/>
            <person name="Ye Q."/>
            <person name="Zhou J."/>
            <person name="Richardson P."/>
            <person name="Fields M.W."/>
        </authorList>
    </citation>
    <scope>NUCLEOTIDE SEQUENCE [LARGE SCALE GENOMIC DNA]</scope>
    <source>
        <strain evidence="2">QYMF</strain>
    </source>
</reference>
<evidence type="ECO:0000313" key="2">
    <source>
        <dbReference type="Proteomes" id="UP000001572"/>
    </source>
</evidence>
<dbReference type="Gene3D" id="3.40.50.300">
    <property type="entry name" value="P-loop containing nucleotide triphosphate hydrolases"/>
    <property type="match status" value="1"/>
</dbReference>
<dbReference type="AlphaFoldDB" id="A6TU76"/>
<dbReference type="InterPro" id="IPR027417">
    <property type="entry name" value="P-loop_NTPase"/>
</dbReference>
<dbReference type="SUPFAM" id="SSF52540">
    <property type="entry name" value="P-loop containing nucleoside triphosphate hydrolases"/>
    <property type="match status" value="1"/>
</dbReference>
<dbReference type="RefSeq" id="WP_012064704.1">
    <property type="nucleotide sequence ID" value="NC_009633.1"/>
</dbReference>
<organism evidence="1 2">
    <name type="scientific">Alkaliphilus metalliredigens (strain QYMF)</name>
    <dbReference type="NCBI Taxonomy" id="293826"/>
    <lineage>
        <taxon>Bacteria</taxon>
        <taxon>Bacillati</taxon>
        <taxon>Bacillota</taxon>
        <taxon>Clostridia</taxon>
        <taxon>Peptostreptococcales</taxon>
        <taxon>Natronincolaceae</taxon>
        <taxon>Alkaliphilus</taxon>
    </lineage>
</organism>